<accession>A0A346XWA4</accession>
<dbReference type="GO" id="GO:0005886">
    <property type="term" value="C:plasma membrane"/>
    <property type="evidence" value="ECO:0007669"/>
    <property type="project" value="UniProtKB-SubCell"/>
</dbReference>
<dbReference type="EMBL" id="CP031165">
    <property type="protein sequence ID" value="AXV06501.1"/>
    <property type="molecule type" value="Genomic_DNA"/>
</dbReference>
<feature type="transmembrane region" description="Helical" evidence="1">
    <location>
        <begin position="45"/>
        <end position="70"/>
    </location>
</feature>
<keyword evidence="1 2" id="KW-0812">Transmembrane</keyword>
<dbReference type="RefSeq" id="WP_114591140.1">
    <property type="nucleotide sequence ID" value="NZ_CP031165.1"/>
</dbReference>
<dbReference type="Proteomes" id="UP000264006">
    <property type="component" value="Chromosome"/>
</dbReference>
<keyword evidence="1" id="KW-1133">Transmembrane helix</keyword>
<name>A0A346XWA4_9ACTN</name>
<gene>
    <name evidence="2" type="ORF">DVS28_a1810</name>
</gene>
<dbReference type="AlphaFoldDB" id="A0A346XWA4"/>
<feature type="transmembrane region" description="Helical" evidence="1">
    <location>
        <begin position="250"/>
        <end position="271"/>
    </location>
</feature>
<dbReference type="OrthoDB" id="6057470at2"/>
<organism evidence="2 3">
    <name type="scientific">Euzebya pacifica</name>
    <dbReference type="NCBI Taxonomy" id="1608957"/>
    <lineage>
        <taxon>Bacteria</taxon>
        <taxon>Bacillati</taxon>
        <taxon>Actinomycetota</taxon>
        <taxon>Nitriliruptoria</taxon>
        <taxon>Euzebyales</taxon>
    </lineage>
</organism>
<sequence>MGEAGSSGGWVGTILRVGAAPAVLVGLIAWVVAPRWGEVVERGGLPSTAVVVAVVVANVVANGGLAWMWVALVRSGSTDVDVRAAVRAHAVSLPARYLAPGGHVPARAAAARRHGLSVTAGVGLGGVELVLSVLVLSLVSLATMPGWVAVEGAGRTAWLAVLPAAAALALLVAPTPTMTAAARTVRTLARLLPSGAVDRLAIPADGGGTGTDRRTGRLVRGVALRYLGVLGVRSLGFVVLGTAVVGHVDAHVVTALLGGFAVSNLVGRVVVIAPAGLGVREAMLLAVLAPTLGIGPAGVIAVVARLLDAVAEAVFVGLALLWRDPRARGALEGDAVLVLPDATAVLVGMVHERTWSRVAEGKQGAQRVWCKQHLDRRRRPDPAGARAQAAAARRAAGVGLPAVPPLALLEECAVTVHPWVDVEPPGSGLPTLVGRLALGQVDGTGSAPLFGVDAVMAGVAGPVLLDLPDLSGSPEQQAGELVASALRIRWGRPLRGFVAGPDWPLAVAVLAELAVRPSTDVVRHRQLEWWSDRRGEWVGRTGRDAATRWLGVHTLGVAYHRRILHGLAAGRLSPTPDGPVPASGTVEVIR</sequence>
<dbReference type="KEGG" id="euz:DVS28_a1810"/>
<evidence type="ECO:0000313" key="2">
    <source>
        <dbReference type="EMBL" id="AXV06501.1"/>
    </source>
</evidence>
<feature type="transmembrane region" description="Helical" evidence="1">
    <location>
        <begin position="122"/>
        <end position="144"/>
    </location>
</feature>
<protein>
    <submittedName>
        <fullName evidence="2">Transmembrane protein HieC</fullName>
    </submittedName>
</protein>
<keyword evidence="3" id="KW-1185">Reference proteome</keyword>
<evidence type="ECO:0000313" key="3">
    <source>
        <dbReference type="Proteomes" id="UP000264006"/>
    </source>
</evidence>
<evidence type="ECO:0000256" key="1">
    <source>
        <dbReference type="SAM" id="Phobius"/>
    </source>
</evidence>
<feature type="transmembrane region" description="Helical" evidence="1">
    <location>
        <begin position="12"/>
        <end position="33"/>
    </location>
</feature>
<feature type="transmembrane region" description="Helical" evidence="1">
    <location>
        <begin position="156"/>
        <end position="173"/>
    </location>
</feature>
<feature type="transmembrane region" description="Helical" evidence="1">
    <location>
        <begin position="283"/>
        <end position="307"/>
    </location>
</feature>
<feature type="transmembrane region" description="Helical" evidence="1">
    <location>
        <begin position="223"/>
        <end position="244"/>
    </location>
</feature>
<keyword evidence="1" id="KW-0472">Membrane</keyword>
<proteinExistence type="predicted"/>
<reference evidence="2 3" key="1">
    <citation type="submission" date="2018-09" db="EMBL/GenBank/DDBJ databases">
        <title>Complete genome sequence of Euzebya sp. DY32-46 isolated from seawater of Pacific Ocean.</title>
        <authorList>
            <person name="Xu L."/>
            <person name="Wu Y.-H."/>
            <person name="Xu X.-W."/>
        </authorList>
    </citation>
    <scope>NUCLEOTIDE SEQUENCE [LARGE SCALE GENOMIC DNA]</scope>
    <source>
        <strain evidence="2 3">DY32-46</strain>
    </source>
</reference>